<dbReference type="HOGENOM" id="CLU_194236_0_0_2"/>
<dbReference type="Proteomes" id="UP000001106">
    <property type="component" value="Chromosome"/>
</dbReference>
<proteinExistence type="predicted"/>
<gene>
    <name evidence="1" type="ordered locus">Maeo_0611</name>
</gene>
<dbReference type="AlphaFoldDB" id="A6UUM4"/>
<accession>A6UUM4</accession>
<sequence>MNGIIRYTNNKAKTLFNIDEIDKQAIAILANAPLMTEKEMRIATNRLKIMAKKKKIRGRRNIGDILDDWAYKAYTTTMESIQ</sequence>
<dbReference type="EMBL" id="CP000743">
    <property type="protein sequence ID" value="ABR56196.1"/>
    <property type="molecule type" value="Genomic_DNA"/>
</dbReference>
<dbReference type="KEGG" id="mae:Maeo_0611"/>
<dbReference type="STRING" id="419665.Maeo_0611"/>
<organism evidence="1 2">
    <name type="scientific">Methanococcus aeolicus (strain ATCC BAA-1280 / DSM 17508 / OCM 812 / Nankai-3)</name>
    <dbReference type="NCBI Taxonomy" id="419665"/>
    <lineage>
        <taxon>Archaea</taxon>
        <taxon>Methanobacteriati</taxon>
        <taxon>Methanobacteriota</taxon>
        <taxon>Methanomada group</taxon>
        <taxon>Methanococci</taxon>
        <taxon>Methanococcales</taxon>
        <taxon>Methanococcaceae</taxon>
        <taxon>Methanococcus</taxon>
    </lineage>
</organism>
<protein>
    <submittedName>
        <fullName evidence="1">Uncharacterized protein</fullName>
    </submittedName>
</protein>
<name>A6UUM4_META3</name>
<dbReference type="GeneID" id="5326956"/>
<keyword evidence="2" id="KW-1185">Reference proteome</keyword>
<dbReference type="RefSeq" id="WP_011973328.1">
    <property type="nucleotide sequence ID" value="NC_009635.1"/>
</dbReference>
<evidence type="ECO:0000313" key="2">
    <source>
        <dbReference type="Proteomes" id="UP000001106"/>
    </source>
</evidence>
<evidence type="ECO:0000313" key="1">
    <source>
        <dbReference type="EMBL" id="ABR56196.1"/>
    </source>
</evidence>
<reference evidence="1" key="1">
    <citation type="submission" date="2007-06" db="EMBL/GenBank/DDBJ databases">
        <title>Complete sequence of Methanococcus aeolicus Nankai-3.</title>
        <authorList>
            <consortium name="US DOE Joint Genome Institute"/>
            <person name="Copeland A."/>
            <person name="Lucas S."/>
            <person name="Lapidus A."/>
            <person name="Barry K."/>
            <person name="Glavina del Rio T."/>
            <person name="Dalin E."/>
            <person name="Tice H."/>
            <person name="Pitluck S."/>
            <person name="Chain P."/>
            <person name="Malfatti S."/>
            <person name="Shin M."/>
            <person name="Vergez L."/>
            <person name="Schmutz J."/>
            <person name="Larimer F."/>
            <person name="Land M."/>
            <person name="Hauser L."/>
            <person name="Kyrpides N."/>
            <person name="Lykidis A."/>
            <person name="Sieprawska-Lupa M."/>
            <person name="Whitman W.B."/>
            <person name="Richardson P."/>
        </authorList>
    </citation>
    <scope>NUCLEOTIDE SEQUENCE [LARGE SCALE GENOMIC DNA]</scope>
    <source>
        <strain evidence="1">Nankai-3</strain>
    </source>
</reference>
<dbReference type="eggNOG" id="arCOG05069">
    <property type="taxonomic scope" value="Archaea"/>
</dbReference>